<evidence type="ECO:0000313" key="3">
    <source>
        <dbReference type="Proteomes" id="UP000278006"/>
    </source>
</evidence>
<dbReference type="SMART" id="SM00530">
    <property type="entry name" value="HTH_XRE"/>
    <property type="match status" value="1"/>
</dbReference>
<keyword evidence="3" id="KW-1185">Reference proteome</keyword>
<proteinExistence type="predicted"/>
<feature type="domain" description="HTH cro/C1-type" evidence="1">
    <location>
        <begin position="6"/>
        <end position="52"/>
    </location>
</feature>
<gene>
    <name evidence="2" type="ORF">D8I35_04650</name>
</gene>
<dbReference type="OrthoDB" id="7011085at2"/>
<evidence type="ECO:0000313" key="2">
    <source>
        <dbReference type="EMBL" id="RMX08379.1"/>
    </source>
</evidence>
<dbReference type="RefSeq" id="WP_122226504.1">
    <property type="nucleotide sequence ID" value="NZ_RDQO01000001.1"/>
</dbReference>
<dbReference type="AlphaFoldDB" id="A0A3M6R0G7"/>
<dbReference type="GO" id="GO:0003677">
    <property type="term" value="F:DNA binding"/>
    <property type="evidence" value="ECO:0007669"/>
    <property type="project" value="InterPro"/>
</dbReference>
<protein>
    <submittedName>
        <fullName evidence="2">Helix-turn-helix domain-containing protein</fullName>
    </submittedName>
</protein>
<dbReference type="InterPro" id="IPR001387">
    <property type="entry name" value="Cro/C1-type_HTH"/>
</dbReference>
<sequence length="123" mass="13276">MIGSRLKQERERLGYTQPAFAEFAGAKRRTLIDWEKGVSSPTAVQLSGLARAGADVLYILTGDRRLASTVQEPTPWLLNDRQAALLGHYRKLSEADKQALERIAAALAQLAKVNAADGGSGVD</sequence>
<accession>A0A3M6R0G7</accession>
<evidence type="ECO:0000259" key="1">
    <source>
        <dbReference type="PROSITE" id="PS50943"/>
    </source>
</evidence>
<dbReference type="SUPFAM" id="SSF47413">
    <property type="entry name" value="lambda repressor-like DNA-binding domains"/>
    <property type="match status" value="1"/>
</dbReference>
<name>A0A3M6R0G7_9BURK</name>
<comment type="caution">
    <text evidence="2">The sequence shown here is derived from an EMBL/GenBank/DDBJ whole genome shotgun (WGS) entry which is preliminary data.</text>
</comment>
<dbReference type="Proteomes" id="UP000278006">
    <property type="component" value="Unassembled WGS sequence"/>
</dbReference>
<dbReference type="Pfam" id="PF01381">
    <property type="entry name" value="HTH_3"/>
    <property type="match status" value="1"/>
</dbReference>
<reference evidence="2 3" key="1">
    <citation type="submission" date="2018-10" db="EMBL/GenBank/DDBJ databases">
        <title>Draft genome of Cortibacter populi DSM10536.</title>
        <authorList>
            <person name="Bernier A.-M."/>
            <person name="Bernard K."/>
        </authorList>
    </citation>
    <scope>NUCLEOTIDE SEQUENCE [LARGE SCALE GENOMIC DNA]</scope>
    <source>
        <strain evidence="2 3">DSM 105136</strain>
    </source>
</reference>
<organism evidence="2 3">
    <name type="scientific">Corticibacter populi</name>
    <dbReference type="NCBI Taxonomy" id="1550736"/>
    <lineage>
        <taxon>Bacteria</taxon>
        <taxon>Pseudomonadati</taxon>
        <taxon>Pseudomonadota</taxon>
        <taxon>Betaproteobacteria</taxon>
        <taxon>Burkholderiales</taxon>
        <taxon>Comamonadaceae</taxon>
        <taxon>Corticibacter</taxon>
    </lineage>
</organism>
<dbReference type="InterPro" id="IPR010982">
    <property type="entry name" value="Lambda_DNA-bd_dom_sf"/>
</dbReference>
<dbReference type="Gene3D" id="1.10.260.40">
    <property type="entry name" value="lambda repressor-like DNA-binding domains"/>
    <property type="match status" value="1"/>
</dbReference>
<dbReference type="EMBL" id="RDQO01000001">
    <property type="protein sequence ID" value="RMX08379.1"/>
    <property type="molecule type" value="Genomic_DNA"/>
</dbReference>
<dbReference type="CDD" id="cd00093">
    <property type="entry name" value="HTH_XRE"/>
    <property type="match status" value="1"/>
</dbReference>
<dbReference type="PROSITE" id="PS50943">
    <property type="entry name" value="HTH_CROC1"/>
    <property type="match status" value="1"/>
</dbReference>